<dbReference type="OrthoDB" id="8840764at2"/>
<evidence type="ECO:0000259" key="2">
    <source>
        <dbReference type="Pfam" id="PF16924"/>
    </source>
</evidence>
<feature type="domain" description="D-isomer specific 2-hydroxyacid dehydrogenase NAD-binding" evidence="1">
    <location>
        <begin position="150"/>
        <end position="244"/>
    </location>
</feature>
<dbReference type="EMBL" id="QQZY01000002">
    <property type="protein sequence ID" value="RDI75530.1"/>
    <property type="molecule type" value="Genomic_DNA"/>
</dbReference>
<comment type="caution">
    <text evidence="3">The sequence shown here is derived from an EMBL/GenBank/DDBJ whole genome shotgun (WGS) entry which is preliminary data.</text>
</comment>
<evidence type="ECO:0000259" key="1">
    <source>
        <dbReference type="Pfam" id="PF02826"/>
    </source>
</evidence>
<dbReference type="InterPro" id="IPR006140">
    <property type="entry name" value="D-isomer_DH_NAD-bd"/>
</dbReference>
<dbReference type="AlphaFoldDB" id="A0A7M2YZL5"/>
<dbReference type="Gene3D" id="3.40.50.720">
    <property type="entry name" value="NAD(P)-binding Rossmann-like Domain"/>
    <property type="match status" value="2"/>
</dbReference>
<dbReference type="Pfam" id="PF02826">
    <property type="entry name" value="2-Hacid_dh_C"/>
    <property type="match status" value="1"/>
</dbReference>
<dbReference type="InterPro" id="IPR031629">
    <property type="entry name" value="DpaA_N"/>
</dbReference>
<name>A0A7M2YZL5_9ACTN</name>
<accession>A0A7M2YZL5</accession>
<proteinExistence type="predicted"/>
<keyword evidence="4" id="KW-1185">Reference proteome</keyword>
<reference evidence="4" key="2">
    <citation type="journal article" date="2019" name="MicrobiologyOpen">
        <title>High-quality draft genome sequence of Gaiella occulta isolated from a 150 meter deep mineral water borehole and comparison with the genome sequences of other deep-branching lineages of the phylum Actinobacteria.</title>
        <authorList>
            <person name="Severino R."/>
            <person name="Froufe H.J.C."/>
            <person name="Barroso C."/>
            <person name="Albuquerque L."/>
            <person name="Lobo-da-Cunha A."/>
            <person name="da Costa M.S."/>
            <person name="Egas C."/>
        </authorList>
    </citation>
    <scope>NUCLEOTIDE SEQUENCE [LARGE SCALE GENOMIC DNA]</scope>
    <source>
        <strain evidence="4">F2-233</strain>
    </source>
</reference>
<feature type="domain" description="Dipicolinate synthase subunit A N-terminal" evidence="2">
    <location>
        <begin position="7"/>
        <end position="123"/>
    </location>
</feature>
<evidence type="ECO:0000313" key="3">
    <source>
        <dbReference type="EMBL" id="RDI75530.1"/>
    </source>
</evidence>
<dbReference type="SUPFAM" id="SSF51735">
    <property type="entry name" value="NAD(P)-binding Rossmann-fold domains"/>
    <property type="match status" value="1"/>
</dbReference>
<reference evidence="3 4" key="1">
    <citation type="submission" date="2018-07" db="EMBL/GenBank/DDBJ databases">
        <title>High-quality-draft genome sequence of Gaiella occulta.</title>
        <authorList>
            <person name="Severino R."/>
            <person name="Froufe H.J.C."/>
            <person name="Rainey F.A."/>
            <person name="Barroso C."/>
            <person name="Albuquerque L."/>
            <person name="Lobo-Da-Cunha A."/>
            <person name="Da Costa M.S."/>
            <person name="Egas C."/>
        </authorList>
    </citation>
    <scope>NUCLEOTIDE SEQUENCE [LARGE SCALE GENOMIC DNA]</scope>
    <source>
        <strain evidence="3 4">F2-233</strain>
    </source>
</reference>
<organism evidence="3 4">
    <name type="scientific">Gaiella occulta</name>
    <dbReference type="NCBI Taxonomy" id="1002870"/>
    <lineage>
        <taxon>Bacteria</taxon>
        <taxon>Bacillati</taxon>
        <taxon>Actinomycetota</taxon>
        <taxon>Thermoleophilia</taxon>
        <taxon>Gaiellales</taxon>
        <taxon>Gaiellaceae</taxon>
        <taxon>Gaiella</taxon>
    </lineage>
</organism>
<dbReference type="RefSeq" id="WP_114795723.1">
    <property type="nucleotide sequence ID" value="NZ_QQZY01000002.1"/>
</dbReference>
<sequence>MSLAGIRIAVVAGDEREQEIARLAAAGGAQVSAYGFPWPDNGIEGVTLAATAAEAMCGAHYALFPIPGIAADGSLFAPAAPAPIVPAAGLLRELAPGAHVILGTADDGLRQAAAEVGLTLHEYEHDKELMLLRGPAIVEGVLAAAIAHTRVTLHGSRVAVVGHGTIGALLARTLVLLGARVTVVARDPVQRAAALAAGADAVPFEGLAGLAPALAMLFSTVPTRVVDRALLELLPRGALVIDLAAPPGGVDLDAARELGLEAVWARGLGRRAPVTVGASQWTGIRRIIDSIEEDRRGS</sequence>
<gene>
    <name evidence="3" type="ORF">Gocc_1328</name>
</gene>
<dbReference type="Pfam" id="PF16924">
    <property type="entry name" value="DpaA_N"/>
    <property type="match status" value="1"/>
</dbReference>
<evidence type="ECO:0000313" key="4">
    <source>
        <dbReference type="Proteomes" id="UP000254134"/>
    </source>
</evidence>
<dbReference type="GO" id="GO:0051287">
    <property type="term" value="F:NAD binding"/>
    <property type="evidence" value="ECO:0007669"/>
    <property type="project" value="InterPro"/>
</dbReference>
<protein>
    <submittedName>
        <fullName evidence="3">D-isomer specific 2-hydroxyacid dehydrogenase</fullName>
    </submittedName>
</protein>
<dbReference type="InterPro" id="IPR036291">
    <property type="entry name" value="NAD(P)-bd_dom_sf"/>
</dbReference>
<dbReference type="Proteomes" id="UP000254134">
    <property type="component" value="Unassembled WGS sequence"/>
</dbReference>